<keyword evidence="2" id="KW-1185">Reference proteome</keyword>
<organism evidence="1 2">
    <name type="scientific">Paramecium bursaria Chlorella virus NY2A</name>
    <name type="common">PBCV-NY2A</name>
    <dbReference type="NCBI Taxonomy" id="46021"/>
    <lineage>
        <taxon>Viruses</taxon>
        <taxon>Varidnaviria</taxon>
        <taxon>Bamfordvirae</taxon>
        <taxon>Nucleocytoviricota</taxon>
        <taxon>Megaviricetes</taxon>
        <taxon>Algavirales</taxon>
        <taxon>Phycodnaviridae</taxon>
        <taxon>Chlorovirus</taxon>
        <taxon>Chlorovirus americanus</taxon>
    </lineage>
</organism>
<evidence type="ECO:0000313" key="1">
    <source>
        <dbReference type="EMBL" id="ABT15196.1"/>
    </source>
</evidence>
<proteinExistence type="predicted"/>
<protein>
    <submittedName>
        <fullName evidence="1">Uncharacterized protein b797R</fullName>
    </submittedName>
</protein>
<evidence type="ECO:0000313" key="2">
    <source>
        <dbReference type="Proteomes" id="UP000202419"/>
    </source>
</evidence>
<organismHost>
    <name type="scientific">Chlorella</name>
    <dbReference type="NCBI Taxonomy" id="3071"/>
</organismHost>
<dbReference type="KEGG" id="vg:5659401"/>
<reference evidence="1 2" key="1">
    <citation type="journal article" date="2007" name="Virology">
        <title>Sequence and annotation of the 369-kb NY-2A and the 345-kb AR158 viruses that infect Chlorella NC64A.</title>
        <authorList>
            <person name="Fitzgerald L.A."/>
            <person name="Graves M.V."/>
            <person name="Li X."/>
            <person name="Feldblyum T."/>
            <person name="Nierman W.C."/>
            <person name="Van Etten J.L."/>
        </authorList>
    </citation>
    <scope>NUCLEOTIDE SEQUENCE [LARGE SCALE GENOMIC DNA]</scope>
    <source>
        <strain evidence="1 2">NY-2A</strain>
    </source>
</reference>
<dbReference type="RefSeq" id="YP_001497993.1">
    <property type="nucleotide sequence ID" value="NC_009898.1"/>
</dbReference>
<name>A7IXX2_PBCVN</name>
<dbReference type="Proteomes" id="UP000202419">
    <property type="component" value="Segment"/>
</dbReference>
<gene>
    <name evidence="1" type="primary">b797R</name>
    <name evidence="1" type="ORF">NY2A_b797R</name>
</gene>
<dbReference type="GeneID" id="5659401"/>
<accession>A7IXX2</accession>
<sequence length="184" mass="21831">MNVEIHTVSFQDVMNLFDIIDTADECRTDVRKNDRWFRLVENRIEFTDIHSTIFVTRDNDEFHSQQLCDFLDRIMNLIGCVQNSVGIFFTCYVKSFEISFGTSRSRVTPNIFSIDIPHVCNTHDQVSFFVMPCSIECPGIFERTSRIVQRMLQRWNNFFEVSVQSNRISYWYSFCVTMNENIRL</sequence>
<dbReference type="EMBL" id="DQ491002">
    <property type="protein sequence ID" value="ABT15196.1"/>
    <property type="molecule type" value="Genomic_DNA"/>
</dbReference>